<dbReference type="AlphaFoldDB" id="A0A0D2UJG5"/>
<name>A0A0D2UJG5_GOSRA</name>
<dbReference type="Proteomes" id="UP000032304">
    <property type="component" value="Chromosome 11"/>
</dbReference>
<dbReference type="GO" id="GO:0006629">
    <property type="term" value="P:lipid metabolic process"/>
    <property type="evidence" value="ECO:0007669"/>
    <property type="project" value="InterPro"/>
</dbReference>
<reference evidence="1 2" key="1">
    <citation type="journal article" date="2012" name="Nature">
        <title>Repeated polyploidization of Gossypium genomes and the evolution of spinnable cotton fibres.</title>
        <authorList>
            <person name="Paterson A.H."/>
            <person name="Wendel J.F."/>
            <person name="Gundlach H."/>
            <person name="Guo H."/>
            <person name="Jenkins J."/>
            <person name="Jin D."/>
            <person name="Llewellyn D."/>
            <person name="Showmaker K.C."/>
            <person name="Shu S."/>
            <person name="Udall J."/>
            <person name="Yoo M.J."/>
            <person name="Byers R."/>
            <person name="Chen W."/>
            <person name="Doron-Faigenboim A."/>
            <person name="Duke M.V."/>
            <person name="Gong L."/>
            <person name="Grimwood J."/>
            <person name="Grover C."/>
            <person name="Grupp K."/>
            <person name="Hu G."/>
            <person name="Lee T.H."/>
            <person name="Li J."/>
            <person name="Lin L."/>
            <person name="Liu T."/>
            <person name="Marler B.S."/>
            <person name="Page J.T."/>
            <person name="Roberts A.W."/>
            <person name="Romanel E."/>
            <person name="Sanders W.S."/>
            <person name="Szadkowski E."/>
            <person name="Tan X."/>
            <person name="Tang H."/>
            <person name="Xu C."/>
            <person name="Wang J."/>
            <person name="Wang Z."/>
            <person name="Zhang D."/>
            <person name="Zhang L."/>
            <person name="Ashrafi H."/>
            <person name="Bedon F."/>
            <person name="Bowers J.E."/>
            <person name="Brubaker C.L."/>
            <person name="Chee P.W."/>
            <person name="Das S."/>
            <person name="Gingle A.R."/>
            <person name="Haigler C.H."/>
            <person name="Harker D."/>
            <person name="Hoffmann L.V."/>
            <person name="Hovav R."/>
            <person name="Jones D.C."/>
            <person name="Lemke C."/>
            <person name="Mansoor S."/>
            <person name="ur Rahman M."/>
            <person name="Rainville L.N."/>
            <person name="Rambani A."/>
            <person name="Reddy U.K."/>
            <person name="Rong J.K."/>
            <person name="Saranga Y."/>
            <person name="Scheffler B.E."/>
            <person name="Scheffler J.A."/>
            <person name="Stelly D.M."/>
            <person name="Triplett B.A."/>
            <person name="Van Deynze A."/>
            <person name="Vaslin M.F."/>
            <person name="Waghmare V.N."/>
            <person name="Walford S.A."/>
            <person name="Wright R.J."/>
            <person name="Zaki E.A."/>
            <person name="Zhang T."/>
            <person name="Dennis E.S."/>
            <person name="Mayer K.F."/>
            <person name="Peterson D.G."/>
            <person name="Rokhsar D.S."/>
            <person name="Wang X."/>
            <person name="Schmutz J."/>
        </authorList>
    </citation>
    <scope>NUCLEOTIDE SEQUENCE [LARGE SCALE GENOMIC DNA]</scope>
</reference>
<dbReference type="Gene3D" id="3.40.50.1820">
    <property type="entry name" value="alpha/beta hydrolase"/>
    <property type="match status" value="1"/>
</dbReference>
<dbReference type="SUPFAM" id="SSF53474">
    <property type="entry name" value="alpha/beta-Hydrolases"/>
    <property type="match status" value="1"/>
</dbReference>
<dbReference type="PANTHER" id="PTHR11440">
    <property type="entry name" value="LECITHIN-CHOLESTEROL ACYLTRANSFERASE-RELATED"/>
    <property type="match status" value="1"/>
</dbReference>
<sequence length="81" mass="9102">MIVEMIKWGFQEGKTLFGFGYDFRQSNGLQDKLDRLAAKLESVNKASGGKKINIISHSMGGLLVKCFMGLHSDVFEKYVKN</sequence>
<dbReference type="eggNOG" id="KOG2369">
    <property type="taxonomic scope" value="Eukaryota"/>
</dbReference>
<evidence type="ECO:0000313" key="1">
    <source>
        <dbReference type="EMBL" id="KJB68839.1"/>
    </source>
</evidence>
<dbReference type="InterPro" id="IPR029058">
    <property type="entry name" value="AB_hydrolase_fold"/>
</dbReference>
<evidence type="ECO:0008006" key="3">
    <source>
        <dbReference type="Google" id="ProtNLM"/>
    </source>
</evidence>
<gene>
    <name evidence="1" type="ORF">B456_011G158600</name>
</gene>
<evidence type="ECO:0000313" key="2">
    <source>
        <dbReference type="Proteomes" id="UP000032304"/>
    </source>
</evidence>
<protein>
    <recommendedName>
        <fullName evidence="3">DUF676 domain-containing protein</fullName>
    </recommendedName>
</protein>
<proteinExistence type="predicted"/>
<dbReference type="GO" id="GO:0008374">
    <property type="term" value="F:O-acyltransferase activity"/>
    <property type="evidence" value="ECO:0007669"/>
    <property type="project" value="InterPro"/>
</dbReference>
<accession>A0A0D2UJG5</accession>
<organism evidence="1 2">
    <name type="scientific">Gossypium raimondii</name>
    <name type="common">Peruvian cotton</name>
    <name type="synonym">Gossypium klotzschianum subsp. raimondii</name>
    <dbReference type="NCBI Taxonomy" id="29730"/>
    <lineage>
        <taxon>Eukaryota</taxon>
        <taxon>Viridiplantae</taxon>
        <taxon>Streptophyta</taxon>
        <taxon>Embryophyta</taxon>
        <taxon>Tracheophyta</taxon>
        <taxon>Spermatophyta</taxon>
        <taxon>Magnoliopsida</taxon>
        <taxon>eudicotyledons</taxon>
        <taxon>Gunneridae</taxon>
        <taxon>Pentapetalae</taxon>
        <taxon>rosids</taxon>
        <taxon>malvids</taxon>
        <taxon>Malvales</taxon>
        <taxon>Malvaceae</taxon>
        <taxon>Malvoideae</taxon>
        <taxon>Gossypium</taxon>
    </lineage>
</organism>
<dbReference type="InterPro" id="IPR003386">
    <property type="entry name" value="LACT/PDAT_acylTrfase"/>
</dbReference>
<dbReference type="Pfam" id="PF02450">
    <property type="entry name" value="LCAT"/>
    <property type="match status" value="1"/>
</dbReference>
<dbReference type="EMBL" id="CM001750">
    <property type="protein sequence ID" value="KJB68839.1"/>
    <property type="molecule type" value="Genomic_DNA"/>
</dbReference>
<keyword evidence="2" id="KW-1185">Reference proteome</keyword>
<dbReference type="Gramene" id="KJB68839">
    <property type="protein sequence ID" value="KJB68839"/>
    <property type="gene ID" value="B456_011G158600"/>
</dbReference>